<evidence type="ECO:0000256" key="6">
    <source>
        <dbReference type="ARBA" id="ARBA00011245"/>
    </source>
</evidence>
<dbReference type="InterPro" id="IPR036705">
    <property type="entry name" value="Ribosyl_crysJ1_sf"/>
</dbReference>
<evidence type="ECO:0000256" key="10">
    <source>
        <dbReference type="ARBA" id="ARBA00022723"/>
    </source>
</evidence>
<evidence type="ECO:0000256" key="1">
    <source>
        <dbReference type="ARBA" id="ARBA00004123"/>
    </source>
</evidence>
<dbReference type="FunFam" id="1.10.4080.10:FF:000001">
    <property type="entry name" value="ADP-ribose glycohydrolase ARH3"/>
    <property type="match status" value="1"/>
</dbReference>
<organism evidence="26 27">
    <name type="scientific">Dinothrombium tinctorium</name>
    <dbReference type="NCBI Taxonomy" id="1965070"/>
    <lineage>
        <taxon>Eukaryota</taxon>
        <taxon>Metazoa</taxon>
        <taxon>Ecdysozoa</taxon>
        <taxon>Arthropoda</taxon>
        <taxon>Chelicerata</taxon>
        <taxon>Arachnida</taxon>
        <taxon>Acari</taxon>
        <taxon>Acariformes</taxon>
        <taxon>Trombidiformes</taxon>
        <taxon>Prostigmata</taxon>
        <taxon>Anystina</taxon>
        <taxon>Parasitengona</taxon>
        <taxon>Trombidioidea</taxon>
        <taxon>Trombidiidae</taxon>
        <taxon>Dinothrombium</taxon>
    </lineage>
</organism>
<dbReference type="EC" id="3.2.1.143" evidence="7"/>
<evidence type="ECO:0000256" key="22">
    <source>
        <dbReference type="ARBA" id="ARBA00043187"/>
    </source>
</evidence>
<accession>A0A443QDU0</accession>
<dbReference type="AlphaFoldDB" id="A0A443QDU0"/>
<comment type="subcellular location">
    <subcellularLocation>
        <location evidence="2">Chromosome</location>
    </subcellularLocation>
    <subcellularLocation>
        <location evidence="4">Cytoplasm</location>
    </subcellularLocation>
    <subcellularLocation>
        <location evidence="3">Mitochondrion matrix</location>
    </subcellularLocation>
    <subcellularLocation>
        <location evidence="1">Nucleus</location>
    </subcellularLocation>
</comment>
<feature type="binding site" evidence="25">
    <location>
        <position position="315"/>
    </location>
    <ligand>
        <name>Mg(2+)</name>
        <dbReference type="ChEBI" id="CHEBI:18420"/>
        <label>1</label>
    </ligand>
</feature>
<feature type="non-terminal residue" evidence="26">
    <location>
        <position position="1"/>
    </location>
</feature>
<keyword evidence="9" id="KW-0963">Cytoplasm</keyword>
<keyword evidence="12 26" id="KW-0378">Hydrolase</keyword>
<dbReference type="SUPFAM" id="SSF101478">
    <property type="entry name" value="ADP-ribosylglycohydrolase"/>
    <property type="match status" value="1"/>
</dbReference>
<evidence type="ECO:0000256" key="17">
    <source>
        <dbReference type="ARBA" id="ARBA00041057"/>
    </source>
</evidence>
<feature type="binding site" evidence="25">
    <location>
        <position position="313"/>
    </location>
    <ligand>
        <name>Mg(2+)</name>
        <dbReference type="ChEBI" id="CHEBI:18420"/>
        <label>1</label>
    </ligand>
</feature>
<feature type="binding site" evidence="25">
    <location>
        <position position="76"/>
    </location>
    <ligand>
        <name>Mg(2+)</name>
        <dbReference type="ChEBI" id="CHEBI:18420"/>
        <label>1</label>
    </ligand>
</feature>
<evidence type="ECO:0000256" key="13">
    <source>
        <dbReference type="ARBA" id="ARBA00022842"/>
    </source>
</evidence>
<evidence type="ECO:0000256" key="8">
    <source>
        <dbReference type="ARBA" id="ARBA00022454"/>
    </source>
</evidence>
<dbReference type="GO" id="GO:0140290">
    <property type="term" value="P:peptidyl-serine ADP-deribosylation"/>
    <property type="evidence" value="ECO:0007669"/>
    <property type="project" value="UniProtKB-ARBA"/>
</dbReference>
<keyword evidence="8" id="KW-0158">Chromosome</keyword>
<dbReference type="Proteomes" id="UP000285301">
    <property type="component" value="Unassembled WGS sequence"/>
</dbReference>
<evidence type="ECO:0000256" key="14">
    <source>
        <dbReference type="ARBA" id="ARBA00023128"/>
    </source>
</evidence>
<dbReference type="STRING" id="1965070.A0A443QDU0"/>
<gene>
    <name evidence="26" type="ORF">B4U79_13179</name>
</gene>
<dbReference type="PANTHER" id="PTHR16222">
    <property type="entry name" value="ADP-RIBOSYLGLYCOHYDROLASE"/>
    <property type="match status" value="1"/>
</dbReference>
<dbReference type="PANTHER" id="PTHR16222:SF24">
    <property type="entry name" value="ADP-RIBOSYLHYDROLASE ARH3"/>
    <property type="match status" value="1"/>
</dbReference>
<sequence length="362" mass="39841">RKHRIEATTDRMQKMCAQVSQVANKFRGTLIGALLGDCLGAPFEGDSPVSKSLLTNYVTKLQVETGSVLQIYSYTDDTAMTKSVAESLLECKGFDAKDMAKRFTFEYEQQPKRGYGANVVNVFSALKLTDFEDPFAPAKAQFKGLGSYGNGSAMRISPVALFGYHMPFDLLCDLTKNCSLLTHTNRGGYNGAILQCLAIHQALHTNITDINEEGKFNSKEFLNSLIDSMTKVEKDETSQPFTDKLLSMKKVIEEEKELGALDIAYLFGHGVAAINSVPTAIYIFLRAQKPLQEYETDNVFVRTLYLSISVGGDTDTIASMACSLTGALYGATEIPEILIKRCKVNEEITKLADNLYATVMGK</sequence>
<evidence type="ECO:0000256" key="2">
    <source>
        <dbReference type="ARBA" id="ARBA00004286"/>
    </source>
</evidence>
<dbReference type="GO" id="GO:0005634">
    <property type="term" value="C:nucleus"/>
    <property type="evidence" value="ECO:0007669"/>
    <property type="project" value="UniProtKB-SubCell"/>
</dbReference>
<dbReference type="EMBL" id="NCKU01009718">
    <property type="protein sequence ID" value="RWS01170.1"/>
    <property type="molecule type" value="Genomic_DNA"/>
</dbReference>
<dbReference type="InterPro" id="IPR005502">
    <property type="entry name" value="Ribosyl_crysJ1"/>
</dbReference>
<evidence type="ECO:0000256" key="24">
    <source>
        <dbReference type="ARBA" id="ARBA00049015"/>
    </source>
</evidence>
<keyword evidence="27" id="KW-1185">Reference proteome</keyword>
<keyword evidence="14" id="KW-0496">Mitochondrion</keyword>
<keyword evidence="13 25" id="KW-0460">Magnesium</keyword>
<feature type="binding site" evidence="25">
    <location>
        <position position="75"/>
    </location>
    <ligand>
        <name>Mg(2+)</name>
        <dbReference type="ChEBI" id="CHEBI:18420"/>
        <label>1</label>
    </ligand>
</feature>
<evidence type="ECO:0000256" key="11">
    <source>
        <dbReference type="ARBA" id="ARBA00022763"/>
    </source>
</evidence>
<dbReference type="Gene3D" id="1.10.4080.10">
    <property type="entry name" value="ADP-ribosylation/Crystallin J1"/>
    <property type="match status" value="1"/>
</dbReference>
<evidence type="ECO:0000256" key="21">
    <source>
        <dbReference type="ARBA" id="ARBA00042850"/>
    </source>
</evidence>
<comment type="caution">
    <text evidence="26">The sequence shown here is derived from an EMBL/GenBank/DDBJ whole genome shotgun (WGS) entry which is preliminary data.</text>
</comment>
<dbReference type="GO" id="GO:0046872">
    <property type="term" value="F:metal ion binding"/>
    <property type="evidence" value="ECO:0007669"/>
    <property type="project" value="UniProtKB-KW"/>
</dbReference>
<evidence type="ECO:0000256" key="5">
    <source>
        <dbReference type="ARBA" id="ARBA00010702"/>
    </source>
</evidence>
<evidence type="ECO:0000256" key="12">
    <source>
        <dbReference type="ARBA" id="ARBA00022801"/>
    </source>
</evidence>
<dbReference type="GO" id="GO:0006281">
    <property type="term" value="P:DNA repair"/>
    <property type="evidence" value="ECO:0007669"/>
    <property type="project" value="UniProtKB-KW"/>
</dbReference>
<dbReference type="InterPro" id="IPR050792">
    <property type="entry name" value="ADP-ribosylglycohydrolase"/>
</dbReference>
<feature type="binding site" evidence="25">
    <location>
        <position position="77"/>
    </location>
    <ligand>
        <name>Mg(2+)</name>
        <dbReference type="ChEBI" id="CHEBI:18420"/>
        <label>1</label>
    </ligand>
</feature>
<keyword evidence="15" id="KW-0234">DNA repair</keyword>
<comment type="subunit">
    <text evidence="6">Monomer.</text>
</comment>
<evidence type="ECO:0000256" key="25">
    <source>
        <dbReference type="PIRSR" id="PIRSR605502-1"/>
    </source>
</evidence>
<evidence type="ECO:0000313" key="26">
    <source>
        <dbReference type="EMBL" id="RWS01170.1"/>
    </source>
</evidence>
<dbReference type="GO" id="GO:0005694">
    <property type="term" value="C:chromosome"/>
    <property type="evidence" value="ECO:0007669"/>
    <property type="project" value="UniProtKB-SubCell"/>
</dbReference>
<proteinExistence type="inferred from homology"/>
<dbReference type="GO" id="GO:0004649">
    <property type="term" value="F:poly(ADP-ribose) glycohydrolase activity"/>
    <property type="evidence" value="ECO:0007669"/>
    <property type="project" value="UniProtKB-EC"/>
</dbReference>
<comment type="similarity">
    <text evidence="5">Belongs to the ADP-ribosylglycohydrolase family.</text>
</comment>
<evidence type="ECO:0000256" key="18">
    <source>
        <dbReference type="ARBA" id="ARBA00042398"/>
    </source>
</evidence>
<comment type="catalytic activity">
    <reaction evidence="24">
        <text>alpha-NAD(+) + H2O = ADP-D-ribose + nicotinamide + H(+)</text>
        <dbReference type="Rhea" id="RHEA:68792"/>
        <dbReference type="ChEBI" id="CHEBI:15377"/>
        <dbReference type="ChEBI" id="CHEBI:15378"/>
        <dbReference type="ChEBI" id="CHEBI:17154"/>
        <dbReference type="ChEBI" id="CHEBI:57967"/>
        <dbReference type="ChEBI" id="CHEBI:77017"/>
    </reaction>
</comment>
<reference evidence="26 27" key="1">
    <citation type="journal article" date="2018" name="Gigascience">
        <title>Genomes of trombidid mites reveal novel predicted allergens and laterally-transferred genes associated with secondary metabolism.</title>
        <authorList>
            <person name="Dong X."/>
            <person name="Chaisiri K."/>
            <person name="Xia D."/>
            <person name="Armstrong S.D."/>
            <person name="Fang Y."/>
            <person name="Donnelly M.J."/>
            <person name="Kadowaki T."/>
            <person name="McGarry J.W."/>
            <person name="Darby A.C."/>
            <person name="Makepeace B.L."/>
        </authorList>
    </citation>
    <scope>NUCLEOTIDE SEQUENCE [LARGE SCALE GENOMIC DNA]</scope>
    <source>
        <strain evidence="26">UoL-WK</strain>
    </source>
</reference>
<feature type="binding site" evidence="25">
    <location>
        <position position="316"/>
    </location>
    <ligand>
        <name>Mg(2+)</name>
        <dbReference type="ChEBI" id="CHEBI:18420"/>
        <label>1</label>
    </ligand>
</feature>
<evidence type="ECO:0000256" key="3">
    <source>
        <dbReference type="ARBA" id="ARBA00004305"/>
    </source>
</evidence>
<keyword evidence="10 25" id="KW-0479">Metal-binding</keyword>
<protein>
    <recommendedName>
        <fullName evidence="17">ADP-ribosylhydrolase ARH3</fullName>
        <ecNumber evidence="7">3.2.1.143</ecNumber>
    </recommendedName>
    <alternativeName>
        <fullName evidence="18">ADP-ribose glycohydrolase ARH3</fullName>
    </alternativeName>
    <alternativeName>
        <fullName evidence="19">ADP-ribosylhydrolase 3</fullName>
    </alternativeName>
    <alternativeName>
        <fullName evidence="22">O-acetyl-ADP-ribose deacetylase ARH3</fullName>
    </alternativeName>
    <alternativeName>
        <fullName evidence="23">Poly(ADP-ribose) glycohydrolase ARH3</fullName>
    </alternativeName>
    <alternativeName>
        <fullName evidence="21">[Protein ADP-ribosylarginine] hydrolase-like protein 2</fullName>
    </alternativeName>
    <alternativeName>
        <fullName evidence="20">[Protein ADP-ribosylserine] hydrolase</fullName>
    </alternativeName>
</protein>
<dbReference type="Pfam" id="PF03747">
    <property type="entry name" value="ADP_ribosyl_GH"/>
    <property type="match status" value="1"/>
</dbReference>
<evidence type="ECO:0000256" key="4">
    <source>
        <dbReference type="ARBA" id="ARBA00004496"/>
    </source>
</evidence>
<evidence type="ECO:0000256" key="23">
    <source>
        <dbReference type="ARBA" id="ARBA00043193"/>
    </source>
</evidence>
<dbReference type="OrthoDB" id="410104at2759"/>
<evidence type="ECO:0000256" key="16">
    <source>
        <dbReference type="ARBA" id="ARBA00023242"/>
    </source>
</evidence>
<keyword evidence="16" id="KW-0539">Nucleus</keyword>
<evidence type="ECO:0000313" key="27">
    <source>
        <dbReference type="Proteomes" id="UP000285301"/>
    </source>
</evidence>
<evidence type="ECO:0000256" key="15">
    <source>
        <dbReference type="ARBA" id="ARBA00023204"/>
    </source>
</evidence>
<evidence type="ECO:0000256" key="7">
    <source>
        <dbReference type="ARBA" id="ARBA00012255"/>
    </source>
</evidence>
<dbReference type="GO" id="GO:0005759">
    <property type="term" value="C:mitochondrial matrix"/>
    <property type="evidence" value="ECO:0007669"/>
    <property type="project" value="UniProtKB-SubCell"/>
</dbReference>
<name>A0A443QDU0_9ACAR</name>
<comment type="cofactor">
    <cofactor evidence="25">
        <name>Mg(2+)</name>
        <dbReference type="ChEBI" id="CHEBI:18420"/>
    </cofactor>
    <text evidence="25">Binds 2 magnesium ions per subunit.</text>
</comment>
<evidence type="ECO:0000256" key="19">
    <source>
        <dbReference type="ARBA" id="ARBA00042471"/>
    </source>
</evidence>
<evidence type="ECO:0000256" key="20">
    <source>
        <dbReference type="ARBA" id="ARBA00042722"/>
    </source>
</evidence>
<evidence type="ECO:0000256" key="9">
    <source>
        <dbReference type="ARBA" id="ARBA00022490"/>
    </source>
</evidence>
<keyword evidence="11" id="KW-0227">DNA damage</keyword>